<evidence type="ECO:0000313" key="1">
    <source>
        <dbReference type="EMBL" id="EEF29358.1"/>
    </source>
</evidence>
<protein>
    <submittedName>
        <fullName evidence="1">Uncharacterized protein</fullName>
    </submittedName>
</protein>
<dbReference type="Proteomes" id="UP000008311">
    <property type="component" value="Unassembled WGS sequence"/>
</dbReference>
<evidence type="ECO:0000313" key="2">
    <source>
        <dbReference type="Proteomes" id="UP000008311"/>
    </source>
</evidence>
<dbReference type="AlphaFoldDB" id="B9T458"/>
<name>B9T458_RICCO</name>
<accession>B9T458</accession>
<dbReference type="EMBL" id="EQ974455">
    <property type="protein sequence ID" value="EEF29358.1"/>
    <property type="molecule type" value="Genomic_DNA"/>
</dbReference>
<keyword evidence="2" id="KW-1185">Reference proteome</keyword>
<organism evidence="1 2">
    <name type="scientific">Ricinus communis</name>
    <name type="common">Castor bean</name>
    <dbReference type="NCBI Taxonomy" id="3988"/>
    <lineage>
        <taxon>Eukaryota</taxon>
        <taxon>Viridiplantae</taxon>
        <taxon>Streptophyta</taxon>
        <taxon>Embryophyta</taxon>
        <taxon>Tracheophyta</taxon>
        <taxon>Spermatophyta</taxon>
        <taxon>Magnoliopsida</taxon>
        <taxon>eudicotyledons</taxon>
        <taxon>Gunneridae</taxon>
        <taxon>Pentapetalae</taxon>
        <taxon>rosids</taxon>
        <taxon>fabids</taxon>
        <taxon>Malpighiales</taxon>
        <taxon>Euphorbiaceae</taxon>
        <taxon>Acalyphoideae</taxon>
        <taxon>Acalypheae</taxon>
        <taxon>Ricinus</taxon>
    </lineage>
</organism>
<sequence length="79" mass="9222">MMRSVKRLPQGRRHFSWHSVICVAASKLGIWHRCLPKVLQRYIGDLGAQCMTWIFSKCSSSWNLATKEFFIMCGESWLD</sequence>
<dbReference type="InParanoid" id="B9T458"/>
<reference evidence="2" key="1">
    <citation type="journal article" date="2010" name="Nat. Biotechnol.">
        <title>Draft genome sequence of the oilseed species Ricinus communis.</title>
        <authorList>
            <person name="Chan A.P."/>
            <person name="Crabtree J."/>
            <person name="Zhao Q."/>
            <person name="Lorenzi H."/>
            <person name="Orvis J."/>
            <person name="Puiu D."/>
            <person name="Melake-Berhan A."/>
            <person name="Jones K.M."/>
            <person name="Redman J."/>
            <person name="Chen G."/>
            <person name="Cahoon E.B."/>
            <person name="Gedil M."/>
            <person name="Stanke M."/>
            <person name="Haas B.J."/>
            <person name="Wortman J.R."/>
            <person name="Fraser-Liggett C.M."/>
            <person name="Ravel J."/>
            <person name="Rabinowicz P.D."/>
        </authorList>
    </citation>
    <scope>NUCLEOTIDE SEQUENCE [LARGE SCALE GENOMIC DNA]</scope>
    <source>
        <strain evidence="2">cv. Hale</strain>
    </source>
</reference>
<proteinExistence type="predicted"/>
<gene>
    <name evidence="1" type="ORF">RCOM_0290890</name>
</gene>